<name>X1M0F1_9ZZZZ</name>
<sequence length="45" mass="5396">MNKYRIFISGVQKELKEERFAVKELVAQNALLEKYFTVFLFEDLP</sequence>
<organism evidence="1">
    <name type="scientific">marine sediment metagenome</name>
    <dbReference type="NCBI Taxonomy" id="412755"/>
    <lineage>
        <taxon>unclassified sequences</taxon>
        <taxon>metagenomes</taxon>
        <taxon>ecological metagenomes</taxon>
    </lineage>
</organism>
<gene>
    <name evidence="1" type="ORF">S06H3_10866</name>
</gene>
<protein>
    <submittedName>
        <fullName evidence="1">Uncharacterized protein</fullName>
    </submittedName>
</protein>
<dbReference type="AlphaFoldDB" id="X1M0F1"/>
<feature type="non-terminal residue" evidence="1">
    <location>
        <position position="45"/>
    </location>
</feature>
<reference evidence="1" key="1">
    <citation type="journal article" date="2014" name="Front. Microbiol.">
        <title>High frequency of phylogenetically diverse reductive dehalogenase-homologous genes in deep subseafloor sedimentary metagenomes.</title>
        <authorList>
            <person name="Kawai M."/>
            <person name="Futagami T."/>
            <person name="Toyoda A."/>
            <person name="Takaki Y."/>
            <person name="Nishi S."/>
            <person name="Hori S."/>
            <person name="Arai W."/>
            <person name="Tsubouchi T."/>
            <person name="Morono Y."/>
            <person name="Uchiyama I."/>
            <person name="Ito T."/>
            <person name="Fujiyama A."/>
            <person name="Inagaki F."/>
            <person name="Takami H."/>
        </authorList>
    </citation>
    <scope>NUCLEOTIDE SEQUENCE</scope>
    <source>
        <strain evidence="1">Expedition CK06-06</strain>
    </source>
</reference>
<accession>X1M0F1</accession>
<proteinExistence type="predicted"/>
<comment type="caution">
    <text evidence="1">The sequence shown here is derived from an EMBL/GenBank/DDBJ whole genome shotgun (WGS) entry which is preliminary data.</text>
</comment>
<dbReference type="EMBL" id="BARV01005134">
    <property type="protein sequence ID" value="GAI11526.1"/>
    <property type="molecule type" value="Genomic_DNA"/>
</dbReference>
<evidence type="ECO:0000313" key="1">
    <source>
        <dbReference type="EMBL" id="GAI11526.1"/>
    </source>
</evidence>